<dbReference type="FunFam" id="3.30.300.130:FF:000001">
    <property type="entry name" value="NFU1 iron-sulfur cluster scaffold"/>
    <property type="match status" value="1"/>
</dbReference>
<dbReference type="SUPFAM" id="SSF110836">
    <property type="entry name" value="Hypothetical protein SAV1430"/>
    <property type="match status" value="1"/>
</dbReference>
<dbReference type="PANTHER" id="PTHR11178:SF1">
    <property type="entry name" value="NFU1 IRON-SULFUR CLUSTER SCAFFOLD HOMOLOG, MITOCHONDRIAL"/>
    <property type="match status" value="1"/>
</dbReference>
<gene>
    <name evidence="3" type="ORF">OGATHE_005337</name>
</gene>
<dbReference type="InterPro" id="IPR014824">
    <property type="entry name" value="Nfu/NifU_N"/>
</dbReference>
<accession>A0A9P8NWF8</accession>
<dbReference type="EMBL" id="JAEUBD010001468">
    <property type="protein sequence ID" value="KAH3661005.1"/>
    <property type="molecule type" value="Genomic_DNA"/>
</dbReference>
<evidence type="ECO:0000313" key="4">
    <source>
        <dbReference type="Proteomes" id="UP000788993"/>
    </source>
</evidence>
<dbReference type="AlphaFoldDB" id="A0A9P8NWF8"/>
<dbReference type="GO" id="GO:0005739">
    <property type="term" value="C:mitochondrion"/>
    <property type="evidence" value="ECO:0007669"/>
    <property type="project" value="TreeGrafter"/>
</dbReference>
<name>A0A9P8NWF8_9ASCO</name>
<keyword evidence="4" id="KW-1185">Reference proteome</keyword>
<dbReference type="PIRSF" id="PIRSF036773">
    <property type="entry name" value="HIRIP5"/>
    <property type="match status" value="1"/>
</dbReference>
<dbReference type="Proteomes" id="UP000788993">
    <property type="component" value="Unassembled WGS sequence"/>
</dbReference>
<dbReference type="GO" id="GO:0016226">
    <property type="term" value="P:iron-sulfur cluster assembly"/>
    <property type="evidence" value="ECO:0007669"/>
    <property type="project" value="InterPro"/>
</dbReference>
<dbReference type="Pfam" id="PF08712">
    <property type="entry name" value="Nfu_N"/>
    <property type="match status" value="1"/>
</dbReference>
<dbReference type="Gene3D" id="3.30.1370.70">
    <property type="entry name" value="Scaffold protein Nfu/NifU, N-terminal domain"/>
    <property type="match status" value="1"/>
</dbReference>
<dbReference type="Gene3D" id="3.30.300.130">
    <property type="entry name" value="Fe-S cluster assembly (FSCA)"/>
    <property type="match status" value="1"/>
</dbReference>
<proteinExistence type="inferred from homology"/>
<evidence type="ECO:0000256" key="1">
    <source>
        <dbReference type="ARBA" id="ARBA00006420"/>
    </source>
</evidence>
<dbReference type="GO" id="GO:0051536">
    <property type="term" value="F:iron-sulfur cluster binding"/>
    <property type="evidence" value="ECO:0007669"/>
    <property type="project" value="InterPro"/>
</dbReference>
<evidence type="ECO:0000313" key="3">
    <source>
        <dbReference type="EMBL" id="KAH3661005.1"/>
    </source>
</evidence>
<comment type="similarity">
    <text evidence="1">Belongs to the NifU family.</text>
</comment>
<protein>
    <recommendedName>
        <fullName evidence="2">Scaffold protein Nfu/NifU N-terminal domain-containing protein</fullName>
    </recommendedName>
</protein>
<dbReference type="Pfam" id="PF01106">
    <property type="entry name" value="NifU"/>
    <property type="match status" value="1"/>
</dbReference>
<dbReference type="SUPFAM" id="SSF117916">
    <property type="entry name" value="Fe-S cluster assembly (FSCA) domain-like"/>
    <property type="match status" value="1"/>
</dbReference>
<evidence type="ECO:0000259" key="2">
    <source>
        <dbReference type="SMART" id="SM00932"/>
    </source>
</evidence>
<reference evidence="3" key="1">
    <citation type="journal article" date="2021" name="Open Biol.">
        <title>Shared evolutionary footprints suggest mitochondrial oxidative damage underlies multiple complex I losses in fungi.</title>
        <authorList>
            <person name="Schikora-Tamarit M.A."/>
            <person name="Marcet-Houben M."/>
            <person name="Nosek J."/>
            <person name="Gabaldon T."/>
        </authorList>
    </citation>
    <scope>NUCLEOTIDE SEQUENCE</scope>
    <source>
        <strain evidence="3">NCAIM Y.01608</strain>
    </source>
</reference>
<sequence>MFASRYTSRRLGLIGQLRSLFIQTQSTPNENALKFVPSEFKFLPSPNTPTLEITGIKDALNKSELAFKLLSVNDKSIKSILFGYNFITVIKGEKHSWSLLKPEIFSILTEHLTSGQAVINQKYINLLGQQSAENEDLDGYEDEDEVVALINELLITRIQPAIQEDGGDIKFVSFDADTGTVFLKLIGACKSCSSSEITLKNGIEEMLKFYIDEVKSVQQVADDEEPIMENYQRVKEEYPPSL</sequence>
<dbReference type="InterPro" id="IPR034904">
    <property type="entry name" value="FSCA_dom_sf"/>
</dbReference>
<dbReference type="InterPro" id="IPR035433">
    <property type="entry name" value="NFU1-like"/>
</dbReference>
<organism evidence="3 4">
    <name type="scientific">Ogataea polymorpha</name>
    <dbReference type="NCBI Taxonomy" id="460523"/>
    <lineage>
        <taxon>Eukaryota</taxon>
        <taxon>Fungi</taxon>
        <taxon>Dikarya</taxon>
        <taxon>Ascomycota</taxon>
        <taxon>Saccharomycotina</taxon>
        <taxon>Pichiomycetes</taxon>
        <taxon>Pichiales</taxon>
        <taxon>Pichiaceae</taxon>
        <taxon>Ogataea</taxon>
    </lineage>
</organism>
<dbReference type="PANTHER" id="PTHR11178">
    <property type="entry name" value="IRON-SULFUR CLUSTER SCAFFOLD PROTEIN NFU-RELATED"/>
    <property type="match status" value="1"/>
</dbReference>
<comment type="caution">
    <text evidence="3">The sequence shown here is derived from an EMBL/GenBank/DDBJ whole genome shotgun (WGS) entry which is preliminary data.</text>
</comment>
<reference evidence="3" key="2">
    <citation type="submission" date="2021-01" db="EMBL/GenBank/DDBJ databases">
        <authorList>
            <person name="Schikora-Tamarit M.A."/>
        </authorList>
    </citation>
    <scope>NUCLEOTIDE SEQUENCE</scope>
    <source>
        <strain evidence="3">NCAIM Y.01608</strain>
    </source>
</reference>
<dbReference type="SMART" id="SM00932">
    <property type="entry name" value="Nfu_N"/>
    <property type="match status" value="1"/>
</dbReference>
<feature type="domain" description="Scaffold protein Nfu/NifU N-terminal" evidence="2">
    <location>
        <begin position="22"/>
        <end position="115"/>
    </location>
</feature>
<dbReference type="InterPro" id="IPR001075">
    <property type="entry name" value="NIF_FeS_clus_asmbl_NifU_C"/>
</dbReference>
<dbReference type="GO" id="GO:0005506">
    <property type="term" value="F:iron ion binding"/>
    <property type="evidence" value="ECO:0007669"/>
    <property type="project" value="InterPro"/>
</dbReference>
<dbReference type="InterPro" id="IPR036498">
    <property type="entry name" value="Nfu/NifU_N_sf"/>
</dbReference>